<dbReference type="InterPro" id="IPR036928">
    <property type="entry name" value="AS_sf"/>
</dbReference>
<protein>
    <submittedName>
        <fullName evidence="1">Fatty-acid amide hydrolase 2</fullName>
    </submittedName>
</protein>
<dbReference type="PANTHER" id="PTHR43372">
    <property type="entry name" value="FATTY-ACID AMIDE HYDROLASE"/>
    <property type="match status" value="1"/>
</dbReference>
<keyword evidence="2" id="KW-1185">Reference proteome</keyword>
<dbReference type="GO" id="GO:0012505">
    <property type="term" value="C:endomembrane system"/>
    <property type="evidence" value="ECO:0007669"/>
    <property type="project" value="TreeGrafter"/>
</dbReference>
<keyword evidence="1" id="KW-0378">Hydrolase</keyword>
<reference evidence="1 2" key="1">
    <citation type="submission" date="2013-11" db="EMBL/GenBank/DDBJ databases">
        <title>Genome sequencing of Stegodyphus mimosarum.</title>
        <authorList>
            <person name="Bechsgaard J."/>
        </authorList>
    </citation>
    <scope>NUCLEOTIDE SEQUENCE [LARGE SCALE GENOMIC DNA]</scope>
</reference>
<dbReference type="PANTHER" id="PTHR43372:SF4">
    <property type="entry name" value="FATTY-ACID AMIDE HYDROLASE 2"/>
    <property type="match status" value="1"/>
</dbReference>
<dbReference type="Proteomes" id="UP000054359">
    <property type="component" value="Unassembled WGS sequence"/>
</dbReference>
<proteinExistence type="predicted"/>
<organism evidence="1 2">
    <name type="scientific">Stegodyphus mimosarum</name>
    <name type="common">African social velvet spider</name>
    <dbReference type="NCBI Taxonomy" id="407821"/>
    <lineage>
        <taxon>Eukaryota</taxon>
        <taxon>Metazoa</taxon>
        <taxon>Ecdysozoa</taxon>
        <taxon>Arthropoda</taxon>
        <taxon>Chelicerata</taxon>
        <taxon>Arachnida</taxon>
        <taxon>Araneae</taxon>
        <taxon>Araneomorphae</taxon>
        <taxon>Entelegynae</taxon>
        <taxon>Eresoidea</taxon>
        <taxon>Eresidae</taxon>
        <taxon>Stegodyphus</taxon>
    </lineage>
</organism>
<evidence type="ECO:0000313" key="2">
    <source>
        <dbReference type="Proteomes" id="UP000054359"/>
    </source>
</evidence>
<gene>
    <name evidence="1" type="ORF">X975_04685</name>
</gene>
<dbReference type="SUPFAM" id="SSF75304">
    <property type="entry name" value="Amidase signature (AS) enzymes"/>
    <property type="match status" value="1"/>
</dbReference>
<dbReference type="STRING" id="407821.A0A087TV02"/>
<dbReference type="AlphaFoldDB" id="A0A087TV02"/>
<name>A0A087TV02_STEMI</name>
<evidence type="ECO:0000313" key="1">
    <source>
        <dbReference type="EMBL" id="KFM68941.1"/>
    </source>
</evidence>
<dbReference type="EMBL" id="KK116852">
    <property type="protein sequence ID" value="KFM68941.1"/>
    <property type="molecule type" value="Genomic_DNA"/>
</dbReference>
<dbReference type="InterPro" id="IPR052739">
    <property type="entry name" value="FAAH2"/>
</dbReference>
<dbReference type="OrthoDB" id="6428749at2759"/>
<feature type="non-terminal residue" evidence="1">
    <location>
        <position position="147"/>
    </location>
</feature>
<accession>A0A087TV02</accession>
<dbReference type="OMA" id="TTIWFAN"/>
<sequence>MAGKSKHTFPVICLAILDRYIRNYDAKLAEPFFHMRDELLAEFNELLGDDGIFLYPTYPDIAPYHMEMLFRPFNVGYSVIFNILGLPVTQCPLGIGGKGLPLGIQVIGGLNKDRVTIAAARELEKAFGGWISPCDIRKSSIKLTEIV</sequence>
<dbReference type="GO" id="GO:0016787">
    <property type="term" value="F:hydrolase activity"/>
    <property type="evidence" value="ECO:0007669"/>
    <property type="project" value="UniProtKB-KW"/>
</dbReference>
<dbReference type="Gene3D" id="3.90.1300.10">
    <property type="entry name" value="Amidase signature (AS) domain"/>
    <property type="match status" value="1"/>
</dbReference>